<evidence type="ECO:0000313" key="2">
    <source>
        <dbReference type="Proteomes" id="UP001240250"/>
    </source>
</evidence>
<name>A0ABU0GJ27_9CELL</name>
<dbReference type="EMBL" id="JAUSVM010000001">
    <property type="protein sequence ID" value="MDQ0424600.1"/>
    <property type="molecule type" value="Genomic_DNA"/>
</dbReference>
<dbReference type="Proteomes" id="UP001240250">
    <property type="component" value="Unassembled WGS sequence"/>
</dbReference>
<protein>
    <recommendedName>
        <fullName evidence="3">Polysaccharide pyruvyl transferase domain-containing protein</fullName>
    </recommendedName>
</protein>
<dbReference type="RefSeq" id="WP_070319631.1">
    <property type="nucleotide sequence ID" value="NZ_JAUSVM010000001.1"/>
</dbReference>
<comment type="caution">
    <text evidence="1">The sequence shown here is derived from an EMBL/GenBank/DDBJ whole genome shotgun (WGS) entry which is preliminary data.</text>
</comment>
<keyword evidence="2" id="KW-1185">Reference proteome</keyword>
<evidence type="ECO:0008006" key="3">
    <source>
        <dbReference type="Google" id="ProtNLM"/>
    </source>
</evidence>
<organism evidence="1 2">
    <name type="scientific">Cellulomonas iranensis</name>
    <dbReference type="NCBI Taxonomy" id="76862"/>
    <lineage>
        <taxon>Bacteria</taxon>
        <taxon>Bacillati</taxon>
        <taxon>Actinomycetota</taxon>
        <taxon>Actinomycetes</taxon>
        <taxon>Micrococcales</taxon>
        <taxon>Cellulomonadaceae</taxon>
        <taxon>Cellulomonas</taxon>
    </lineage>
</organism>
<gene>
    <name evidence="1" type="ORF">JO380_000981</name>
</gene>
<sequence>MTRTLYVPLTGQADNVGDVVLRRRLVQAVAPLGRLVVLVERADDDYVAGLRLPPGSVVHTSFLPWVRAATAGAAGRGPAALVLNAGEIASSRSQGRRAVLTLPAVLAGRLRGTPTVRAGLGARDRIVPWGLAHQAVVSAATLNVWRDHESRRLYHHGWVAPDWAFDDADSRPADGPRPVLALGFRGDRPAPSPAALGHVRDWAGSRGLRPVVVSQVASDVERNEQVAAALGCEHVGDRHVDLAERERAARDVYRSAAVVASNRVHALIIGFTEGASPAGLVPTPDVKIGRTLDAAGLPPCVLDAPASGTAEVRGFLDGALTHGAGLATVRERAAGWVREMEDAVRASVVDGRATGGRRSTGAVTGVAA</sequence>
<proteinExistence type="predicted"/>
<evidence type="ECO:0000313" key="1">
    <source>
        <dbReference type="EMBL" id="MDQ0424600.1"/>
    </source>
</evidence>
<accession>A0ABU0GJ27</accession>
<reference evidence="1 2" key="1">
    <citation type="submission" date="2023-07" db="EMBL/GenBank/DDBJ databases">
        <title>Sequencing the genomes of 1000 actinobacteria strains.</title>
        <authorList>
            <person name="Klenk H.-P."/>
        </authorList>
    </citation>
    <scope>NUCLEOTIDE SEQUENCE [LARGE SCALE GENOMIC DNA]</scope>
    <source>
        <strain evidence="1 2">DSM 14785</strain>
    </source>
</reference>